<dbReference type="GeneID" id="9054929"/>
<dbReference type="GO" id="GO:0006281">
    <property type="term" value="P:DNA repair"/>
    <property type="evidence" value="ECO:0007669"/>
    <property type="project" value="UniProtKB-KW"/>
</dbReference>
<dbReference type="CDD" id="cd18809">
    <property type="entry name" value="SF1_C_RecD"/>
    <property type="match status" value="1"/>
</dbReference>
<dbReference type="GO" id="GO:0006310">
    <property type="term" value="P:DNA recombination"/>
    <property type="evidence" value="ECO:0007669"/>
    <property type="project" value="UniProtKB-KW"/>
</dbReference>
<dbReference type="Pfam" id="PF21530">
    <property type="entry name" value="Pif1_2B_dom"/>
    <property type="match status" value="1"/>
</dbReference>
<keyword evidence="1" id="KW-0227">DNA damage</keyword>
<dbReference type="PANTHER" id="PTHR47642:SF7">
    <property type="entry name" value="ATP-DEPENDENT DNA HELICASE PIF1"/>
    <property type="match status" value="1"/>
</dbReference>
<dbReference type="SUPFAM" id="SSF52540">
    <property type="entry name" value="P-loop containing nucleoside triphosphate hydrolases"/>
    <property type="match status" value="2"/>
</dbReference>
<dbReference type="GO" id="GO:0016887">
    <property type="term" value="F:ATP hydrolysis activity"/>
    <property type="evidence" value="ECO:0007669"/>
    <property type="project" value="RHEA"/>
</dbReference>
<keyword evidence="5" id="KW-1185">Reference proteome</keyword>
<dbReference type="EMBL" id="GG683442">
    <property type="protein sequence ID" value="EER02118.1"/>
    <property type="molecule type" value="Genomic_DNA"/>
</dbReference>
<dbReference type="SMART" id="SM00382">
    <property type="entry name" value="AAA"/>
    <property type="match status" value="1"/>
</dbReference>
<dbReference type="RefSeq" id="XP_002769400.1">
    <property type="nucleotide sequence ID" value="XM_002769354.1"/>
</dbReference>
<keyword evidence="1" id="KW-0378">Hydrolase</keyword>
<protein>
    <recommendedName>
        <fullName evidence="1">ATP-dependent DNA helicase</fullName>
        <ecNumber evidence="1">5.6.2.3</ecNumber>
    </recommendedName>
</protein>
<evidence type="ECO:0000313" key="5">
    <source>
        <dbReference type="Proteomes" id="UP000007800"/>
    </source>
</evidence>
<name>C5LMA6_PERM5</name>
<keyword evidence="1" id="KW-0347">Helicase</keyword>
<gene>
    <name evidence="4" type="ORF">Pmar_PMAR028497</name>
</gene>
<dbReference type="GO" id="GO:0000723">
    <property type="term" value="P:telomere maintenance"/>
    <property type="evidence" value="ECO:0007669"/>
    <property type="project" value="InterPro"/>
</dbReference>
<evidence type="ECO:0000256" key="1">
    <source>
        <dbReference type="RuleBase" id="RU363044"/>
    </source>
</evidence>
<keyword evidence="1" id="KW-0547">Nucleotide-binding</keyword>
<dbReference type="EC" id="5.6.2.3" evidence="1"/>
<dbReference type="InterPro" id="IPR051055">
    <property type="entry name" value="PIF1_helicase"/>
</dbReference>
<dbReference type="InParanoid" id="C5LMA6"/>
<comment type="similarity">
    <text evidence="1">Belongs to the helicase family.</text>
</comment>
<dbReference type="Proteomes" id="UP000007800">
    <property type="component" value="Unassembled WGS sequence"/>
</dbReference>
<feature type="domain" description="AAA+ ATPase" evidence="3">
    <location>
        <begin position="242"/>
        <end position="383"/>
    </location>
</feature>
<dbReference type="InterPro" id="IPR027417">
    <property type="entry name" value="P-loop_NTPase"/>
</dbReference>
<dbReference type="InterPro" id="IPR010285">
    <property type="entry name" value="DNA_helicase_pif1-like_DEAD"/>
</dbReference>
<dbReference type="GO" id="GO:0005524">
    <property type="term" value="F:ATP binding"/>
    <property type="evidence" value="ECO:0007669"/>
    <property type="project" value="UniProtKB-KW"/>
</dbReference>
<dbReference type="OrthoDB" id="425788at2759"/>
<organism evidence="5">
    <name type="scientific">Perkinsus marinus (strain ATCC 50983 / TXsc)</name>
    <dbReference type="NCBI Taxonomy" id="423536"/>
    <lineage>
        <taxon>Eukaryota</taxon>
        <taxon>Sar</taxon>
        <taxon>Alveolata</taxon>
        <taxon>Perkinsozoa</taxon>
        <taxon>Perkinsea</taxon>
        <taxon>Perkinsida</taxon>
        <taxon>Perkinsidae</taxon>
        <taxon>Perkinsus</taxon>
    </lineage>
</organism>
<dbReference type="CDD" id="cd18037">
    <property type="entry name" value="DEXSc_Pif1_like"/>
    <property type="match status" value="1"/>
</dbReference>
<proteinExistence type="inferred from homology"/>
<accession>C5LMA6</accession>
<comment type="cofactor">
    <cofactor evidence="1">
        <name>Mg(2+)</name>
        <dbReference type="ChEBI" id="CHEBI:18420"/>
    </cofactor>
</comment>
<dbReference type="GO" id="GO:0043139">
    <property type="term" value="F:5'-3' DNA helicase activity"/>
    <property type="evidence" value="ECO:0007669"/>
    <property type="project" value="UniProtKB-EC"/>
</dbReference>
<dbReference type="InterPro" id="IPR049163">
    <property type="entry name" value="Pif1-like_2B_dom"/>
</dbReference>
<keyword evidence="1" id="KW-0234">DNA repair</keyword>
<dbReference type="Pfam" id="PF05970">
    <property type="entry name" value="PIF1"/>
    <property type="match status" value="1"/>
</dbReference>
<comment type="catalytic activity">
    <reaction evidence="1">
        <text>ATP + H2O = ADP + phosphate + H(+)</text>
        <dbReference type="Rhea" id="RHEA:13065"/>
        <dbReference type="ChEBI" id="CHEBI:15377"/>
        <dbReference type="ChEBI" id="CHEBI:15378"/>
        <dbReference type="ChEBI" id="CHEBI:30616"/>
        <dbReference type="ChEBI" id="CHEBI:43474"/>
        <dbReference type="ChEBI" id="CHEBI:456216"/>
        <dbReference type="EC" id="5.6.2.3"/>
    </reaction>
</comment>
<reference evidence="4 5" key="1">
    <citation type="submission" date="2008-07" db="EMBL/GenBank/DDBJ databases">
        <authorList>
            <person name="El-Sayed N."/>
            <person name="Caler E."/>
            <person name="Inman J."/>
            <person name="Amedeo P."/>
            <person name="Hass B."/>
            <person name="Wortman J."/>
        </authorList>
    </citation>
    <scope>NUCLEOTIDE SEQUENCE [LARGE SCALE GENOMIC DNA]</scope>
    <source>
        <strain evidence="5">ATCC 50983 / TXsc</strain>
    </source>
</reference>
<feature type="region of interest" description="Disordered" evidence="2">
    <location>
        <begin position="157"/>
        <end position="231"/>
    </location>
</feature>
<dbReference type="PANTHER" id="PTHR47642">
    <property type="entry name" value="ATP-DEPENDENT DNA HELICASE"/>
    <property type="match status" value="1"/>
</dbReference>
<evidence type="ECO:0000313" key="4">
    <source>
        <dbReference type="EMBL" id="EER02118.1"/>
    </source>
</evidence>
<dbReference type="OMA" id="SSAWESC"/>
<keyword evidence="1" id="KW-0233">DNA recombination</keyword>
<keyword evidence="1" id="KW-0067">ATP-binding</keyword>
<evidence type="ECO:0000259" key="3">
    <source>
        <dbReference type="SMART" id="SM00382"/>
    </source>
</evidence>
<sequence>MCRVLLAALEGAVTSILFSMPHGEGGHHRSLTRGGPMAVTIERQQSGRGPPKVEKFSDASVAILVAEKILRVSGDKKLRDKNRDFLLASFTLHHSQVRVGLLSVRFVKTGITVMMSSRSEPEVARSVFAAIQESQKSCVKRALSRAAPAYASLQRPTAAACPTPNPTDRKRLNTFASPHRISPSRWSPPTAPKLKGPLRRGGLPMTPGRPPIPPGSSRKSPATMAGPKMTSEQKKVVEAVLGGKSVFFTGGAGTGKSFVLHRLIRLLKPDYTAVTSSTGLAASHLGGQTIHSFAGIGSGARDAPALAQKIKRSPELLGRWKRVKTLIIDEISMLEGRLFDKLEQIARLVRQDNRPFGGIQLVLTGDFLQLPPVSQTMPNGKKEEPSFCFEAASWRKCIHKTMLLREVKRQEGDATFTTMLNQIRRGICSQETQDILSLVAQRRHKVLTGGVVASQLLPTRREVDAINERELARLSTPPITFTAMDTVYDSTSLNLDVMCSARAKVVLKVGAQVMLTKTFSPQKRLVNGSRGIIVRFTKTPCLPIVKFITTGEEEITIPLDEWVFYNTASTGGQAVELGRRRQIPLQLAWAISIHKSQGMTLDCAVIKLDTIFEYGQAYVALSRCRSLESVSITSASRNFKMAIRANPKCLKFYEELDDADLIHTKTRE</sequence>
<dbReference type="InterPro" id="IPR003593">
    <property type="entry name" value="AAA+_ATPase"/>
</dbReference>
<evidence type="ECO:0000256" key="2">
    <source>
        <dbReference type="SAM" id="MobiDB-lite"/>
    </source>
</evidence>
<dbReference type="Gene3D" id="3.40.50.300">
    <property type="entry name" value="P-loop containing nucleotide triphosphate hydrolases"/>
    <property type="match status" value="2"/>
</dbReference>
<dbReference type="AlphaFoldDB" id="C5LMA6"/>